<dbReference type="InterPro" id="IPR012394">
    <property type="entry name" value="Aldehyde_DH_NAD(P)"/>
</dbReference>
<dbReference type="Gene3D" id="3.40.309.10">
    <property type="entry name" value="Aldehyde Dehydrogenase, Chain A, domain 2"/>
    <property type="match status" value="1"/>
</dbReference>
<dbReference type="SUPFAM" id="SSF53720">
    <property type="entry name" value="ALDH-like"/>
    <property type="match status" value="1"/>
</dbReference>
<dbReference type="CDD" id="cd07099">
    <property type="entry name" value="ALDH_DDALDH"/>
    <property type="match status" value="1"/>
</dbReference>
<dbReference type="PROSITE" id="PS00687">
    <property type="entry name" value="ALDEHYDE_DEHYDR_GLU"/>
    <property type="match status" value="1"/>
</dbReference>
<evidence type="ECO:0000256" key="3">
    <source>
        <dbReference type="PIRNR" id="PIRNR036492"/>
    </source>
</evidence>
<dbReference type="PIRSF" id="PIRSF036492">
    <property type="entry name" value="ALDH"/>
    <property type="match status" value="1"/>
</dbReference>
<gene>
    <name evidence="8" type="ORF">JZ786_02240</name>
</gene>
<evidence type="ECO:0000256" key="2">
    <source>
        <dbReference type="ARBA" id="ARBA00023002"/>
    </source>
</evidence>
<evidence type="ECO:0000313" key="9">
    <source>
        <dbReference type="Proteomes" id="UP000663505"/>
    </source>
</evidence>
<keyword evidence="9" id="KW-1185">Reference proteome</keyword>
<dbReference type="GO" id="GO:0016620">
    <property type="term" value="F:oxidoreductase activity, acting on the aldehyde or oxo group of donors, NAD or NADP as acceptor"/>
    <property type="evidence" value="ECO:0007669"/>
    <property type="project" value="InterPro"/>
</dbReference>
<organism evidence="8 9">
    <name type="scientific">Alicyclobacillus mengziensis</name>
    <dbReference type="NCBI Taxonomy" id="2931921"/>
    <lineage>
        <taxon>Bacteria</taxon>
        <taxon>Bacillati</taxon>
        <taxon>Bacillota</taxon>
        <taxon>Bacilli</taxon>
        <taxon>Bacillales</taxon>
        <taxon>Alicyclobacillaceae</taxon>
        <taxon>Alicyclobacillus</taxon>
    </lineage>
</organism>
<dbReference type="FunFam" id="3.40.309.10:FF:000009">
    <property type="entry name" value="Aldehyde dehydrogenase A"/>
    <property type="match status" value="1"/>
</dbReference>
<accession>A0A9X7Z839</accession>
<protein>
    <recommendedName>
        <fullName evidence="3">Aldehyde dehydrogenase</fullName>
    </recommendedName>
</protein>
<keyword evidence="2 3" id="KW-0560">Oxidoreductase</keyword>
<sequence>MSIEPQTATHGSEMSQATAPIEFLEKSRNAFPLWAALSVEERLVYLRKLRLHMVQHLDEVSVAIATGTGKVLVEALNTDVLPVLEAIRHIEKHARHSLAPQKVGTPILLIGKKSYVTYQPRGVVLVISPWNFPLQLPMIPMLAALAAGNTVILKPSEVTPTVGQLIEELFHKVGFPKDVVQVAHGTGEMGAGLIEGRPDYIFFTGSGRTGRIIQQAAAKHLIPTTLELGGKDPMIVFRDAPMERAVQAALWGGLMNSGQVCMSVERVFVERPVYDEFLRRLVSEVTKLRLGTNENDDIGQMTFPTQVDIVRRHVEEALMKGAKMLVGTRPSEWPEGTMTIAPIVLTDVTPDMLIMREETFGPVLPIVPFDTEDEAVRAANSTVYGLSASVWTSDVERGRRVAGRLVTGNVLVNDVVITIVNQNLPFGGAKESGVGRYHGPEGLRMFTVQTATMVDGGRRTRDVNWFPYEGKYPLFAELLKAYYGPNRQWGRFGRAYLRLLRLSRK</sequence>
<dbReference type="KEGG" id="afx:JZ786_02240"/>
<evidence type="ECO:0000256" key="5">
    <source>
        <dbReference type="PROSITE-ProRule" id="PRU10007"/>
    </source>
</evidence>
<dbReference type="InterPro" id="IPR016162">
    <property type="entry name" value="Ald_DH_N"/>
</dbReference>
<dbReference type="Proteomes" id="UP000663505">
    <property type="component" value="Chromosome"/>
</dbReference>
<dbReference type="InterPro" id="IPR015590">
    <property type="entry name" value="Aldehyde_DH_dom"/>
</dbReference>
<evidence type="ECO:0000256" key="4">
    <source>
        <dbReference type="PIRSR" id="PIRSR036492-1"/>
    </source>
</evidence>
<dbReference type="EMBL" id="CP071182">
    <property type="protein sequence ID" value="QSO47883.1"/>
    <property type="molecule type" value="Genomic_DNA"/>
</dbReference>
<name>A0A9X7Z839_9BACL</name>
<dbReference type="Pfam" id="PF00171">
    <property type="entry name" value="Aldedh"/>
    <property type="match status" value="1"/>
</dbReference>
<evidence type="ECO:0000313" key="8">
    <source>
        <dbReference type="EMBL" id="QSO47883.1"/>
    </source>
</evidence>
<feature type="active site" evidence="4 5">
    <location>
        <position position="227"/>
    </location>
</feature>
<dbReference type="PANTHER" id="PTHR11699">
    <property type="entry name" value="ALDEHYDE DEHYDROGENASE-RELATED"/>
    <property type="match status" value="1"/>
</dbReference>
<dbReference type="RefSeq" id="WP_206657226.1">
    <property type="nucleotide sequence ID" value="NZ_CP071182.1"/>
</dbReference>
<dbReference type="AlphaFoldDB" id="A0A9X7Z839"/>
<dbReference type="InterPro" id="IPR029510">
    <property type="entry name" value="Ald_DH_CS_GLU"/>
</dbReference>
<evidence type="ECO:0000259" key="7">
    <source>
        <dbReference type="Pfam" id="PF00171"/>
    </source>
</evidence>
<feature type="active site" evidence="4">
    <location>
        <position position="261"/>
    </location>
</feature>
<evidence type="ECO:0000256" key="6">
    <source>
        <dbReference type="RuleBase" id="RU003345"/>
    </source>
</evidence>
<feature type="domain" description="Aldehyde dehydrogenase" evidence="7">
    <location>
        <begin position="13"/>
        <end position="448"/>
    </location>
</feature>
<proteinExistence type="inferred from homology"/>
<reference evidence="8 9" key="1">
    <citation type="submission" date="2021-02" db="EMBL/GenBank/DDBJ databases">
        <title>Alicyclobacillus curvatus sp. nov. and Alicyclobacillus mengziensis sp. nov., two acidophilic bacteria isolated from acid mine drainage.</title>
        <authorList>
            <person name="Huang Y."/>
        </authorList>
    </citation>
    <scope>NUCLEOTIDE SEQUENCE [LARGE SCALE GENOMIC DNA]</scope>
    <source>
        <strain evidence="8 9">S30H14</strain>
    </source>
</reference>
<comment type="similarity">
    <text evidence="1 3 6">Belongs to the aldehyde dehydrogenase family.</text>
</comment>
<dbReference type="InterPro" id="IPR016163">
    <property type="entry name" value="Ald_DH_C"/>
</dbReference>
<dbReference type="Gene3D" id="3.40.605.10">
    <property type="entry name" value="Aldehyde Dehydrogenase, Chain A, domain 1"/>
    <property type="match status" value="1"/>
</dbReference>
<dbReference type="InterPro" id="IPR016161">
    <property type="entry name" value="Ald_DH/histidinol_DH"/>
</dbReference>
<evidence type="ECO:0000256" key="1">
    <source>
        <dbReference type="ARBA" id="ARBA00009986"/>
    </source>
</evidence>
<dbReference type="GO" id="GO:0006081">
    <property type="term" value="P:aldehyde metabolic process"/>
    <property type="evidence" value="ECO:0007669"/>
    <property type="project" value="InterPro"/>
</dbReference>